<evidence type="ECO:0000256" key="6">
    <source>
        <dbReference type="ARBA" id="ARBA00022840"/>
    </source>
</evidence>
<evidence type="ECO:0000256" key="1">
    <source>
        <dbReference type="ARBA" id="ARBA00004202"/>
    </source>
</evidence>
<dbReference type="PROSITE" id="PS00211">
    <property type="entry name" value="ABC_TRANSPORTER_1"/>
    <property type="match status" value="1"/>
</dbReference>
<accession>A0A561TVX7</accession>
<keyword evidence="4" id="KW-1003">Cell membrane</keyword>
<organism evidence="9 10">
    <name type="scientific">Kitasatospora viridis</name>
    <dbReference type="NCBI Taxonomy" id="281105"/>
    <lineage>
        <taxon>Bacteria</taxon>
        <taxon>Bacillati</taxon>
        <taxon>Actinomycetota</taxon>
        <taxon>Actinomycetes</taxon>
        <taxon>Kitasatosporales</taxon>
        <taxon>Streptomycetaceae</taxon>
        <taxon>Kitasatospora</taxon>
    </lineage>
</organism>
<evidence type="ECO:0000313" key="10">
    <source>
        <dbReference type="Proteomes" id="UP000317940"/>
    </source>
</evidence>
<comment type="subcellular location">
    <subcellularLocation>
        <location evidence="1">Cell membrane</location>
        <topology evidence="1">Peripheral membrane protein</topology>
    </subcellularLocation>
</comment>
<name>A0A561TVX7_9ACTN</name>
<dbReference type="PROSITE" id="PS50893">
    <property type="entry name" value="ABC_TRANSPORTER_2"/>
    <property type="match status" value="1"/>
</dbReference>
<gene>
    <name evidence="9" type="ORF">FHX73_12372</name>
</gene>
<dbReference type="SMART" id="SM00382">
    <property type="entry name" value="AAA"/>
    <property type="match status" value="1"/>
</dbReference>
<dbReference type="InterPro" id="IPR013563">
    <property type="entry name" value="Oligopep_ABC_C"/>
</dbReference>
<dbReference type="GO" id="GO:0005886">
    <property type="term" value="C:plasma membrane"/>
    <property type="evidence" value="ECO:0007669"/>
    <property type="project" value="UniProtKB-SubCell"/>
</dbReference>
<dbReference type="InterPro" id="IPR050388">
    <property type="entry name" value="ABC_Ni/Peptide_Import"/>
</dbReference>
<dbReference type="InterPro" id="IPR003593">
    <property type="entry name" value="AAA+_ATPase"/>
</dbReference>
<dbReference type="NCBIfam" id="TIGR01727">
    <property type="entry name" value="oligo_HPY"/>
    <property type="match status" value="1"/>
</dbReference>
<evidence type="ECO:0000256" key="3">
    <source>
        <dbReference type="ARBA" id="ARBA00022448"/>
    </source>
</evidence>
<dbReference type="RefSeq" id="WP_246213938.1">
    <property type="nucleotide sequence ID" value="NZ_BAAAMZ010000033.1"/>
</dbReference>
<dbReference type="Proteomes" id="UP000317940">
    <property type="component" value="Unassembled WGS sequence"/>
</dbReference>
<sequence>MPVVESENVPGSRPSGAGAPLVEYDALSVTLPGTARPILDAVSLHLTAGEAVALVGESGSGKSVTARAALGLFPAGALIGGQVRVEGRDVVGADAATLRGVRTGKASMVFQDPRAGINPVRRIGDFLTESLRPAGGRSRAAARARALELLGAAGLPDPPRHLRQYPHQLSGGMLQRVMIAGALTADPRLLLCDEPTTALDVTTQAEIMALLRTLQRDRGLGLLLITHDLDLAAACCERIYVMYAGRIVEAATATELLAAPRHPYTIGLLGSSPRLHGELDRLTPVPGVPMGLLESAPGCSFAARCRFARPGVCDRSAPPLAPVTSLPLPPAPVLSAAPAGGGPPPRLVACHLADDLHQEEP</sequence>
<dbReference type="InterPro" id="IPR027417">
    <property type="entry name" value="P-loop_NTPase"/>
</dbReference>
<dbReference type="GO" id="GO:0016887">
    <property type="term" value="F:ATP hydrolysis activity"/>
    <property type="evidence" value="ECO:0007669"/>
    <property type="project" value="InterPro"/>
</dbReference>
<protein>
    <submittedName>
        <fullName evidence="9">Oligopeptide/dipeptide ABC transporter ATP-binding protein</fullName>
    </submittedName>
</protein>
<proteinExistence type="inferred from homology"/>
<keyword evidence="6 9" id="KW-0067">ATP-binding</keyword>
<dbReference type="AlphaFoldDB" id="A0A561TVX7"/>
<keyword evidence="10" id="KW-1185">Reference proteome</keyword>
<reference evidence="9 10" key="1">
    <citation type="submission" date="2019-06" db="EMBL/GenBank/DDBJ databases">
        <title>Sequencing the genomes of 1000 actinobacteria strains.</title>
        <authorList>
            <person name="Klenk H.-P."/>
        </authorList>
    </citation>
    <scope>NUCLEOTIDE SEQUENCE [LARGE SCALE GENOMIC DNA]</scope>
    <source>
        <strain evidence="9 10">DSM 44826</strain>
    </source>
</reference>
<dbReference type="GO" id="GO:0005524">
    <property type="term" value="F:ATP binding"/>
    <property type="evidence" value="ECO:0007669"/>
    <property type="project" value="UniProtKB-KW"/>
</dbReference>
<feature type="domain" description="ABC transporter" evidence="8">
    <location>
        <begin position="22"/>
        <end position="269"/>
    </location>
</feature>
<keyword evidence="3" id="KW-0813">Transport</keyword>
<evidence type="ECO:0000256" key="5">
    <source>
        <dbReference type="ARBA" id="ARBA00022741"/>
    </source>
</evidence>
<dbReference type="Gene3D" id="3.40.50.300">
    <property type="entry name" value="P-loop containing nucleotide triphosphate hydrolases"/>
    <property type="match status" value="1"/>
</dbReference>
<evidence type="ECO:0000259" key="8">
    <source>
        <dbReference type="PROSITE" id="PS50893"/>
    </source>
</evidence>
<dbReference type="Pfam" id="PF00005">
    <property type="entry name" value="ABC_tran"/>
    <property type="match status" value="1"/>
</dbReference>
<comment type="caution">
    <text evidence="9">The sequence shown here is derived from an EMBL/GenBank/DDBJ whole genome shotgun (WGS) entry which is preliminary data.</text>
</comment>
<dbReference type="PANTHER" id="PTHR43297">
    <property type="entry name" value="OLIGOPEPTIDE TRANSPORT ATP-BINDING PROTEIN APPD"/>
    <property type="match status" value="1"/>
</dbReference>
<evidence type="ECO:0000256" key="4">
    <source>
        <dbReference type="ARBA" id="ARBA00022475"/>
    </source>
</evidence>
<keyword evidence="5" id="KW-0547">Nucleotide-binding</keyword>
<keyword evidence="7" id="KW-0472">Membrane</keyword>
<dbReference type="InterPro" id="IPR003439">
    <property type="entry name" value="ABC_transporter-like_ATP-bd"/>
</dbReference>
<evidence type="ECO:0000256" key="2">
    <source>
        <dbReference type="ARBA" id="ARBA00005417"/>
    </source>
</evidence>
<dbReference type="GO" id="GO:0015833">
    <property type="term" value="P:peptide transport"/>
    <property type="evidence" value="ECO:0007669"/>
    <property type="project" value="InterPro"/>
</dbReference>
<comment type="similarity">
    <text evidence="2">Belongs to the ABC transporter superfamily.</text>
</comment>
<dbReference type="EMBL" id="VIWT01000002">
    <property type="protein sequence ID" value="TWF91260.1"/>
    <property type="molecule type" value="Genomic_DNA"/>
</dbReference>
<dbReference type="InterPro" id="IPR017871">
    <property type="entry name" value="ABC_transporter-like_CS"/>
</dbReference>
<dbReference type="SUPFAM" id="SSF52540">
    <property type="entry name" value="P-loop containing nucleoside triphosphate hydrolases"/>
    <property type="match status" value="1"/>
</dbReference>
<evidence type="ECO:0000256" key="7">
    <source>
        <dbReference type="ARBA" id="ARBA00023136"/>
    </source>
</evidence>
<evidence type="ECO:0000313" key="9">
    <source>
        <dbReference type="EMBL" id="TWF91260.1"/>
    </source>
</evidence>
<dbReference type="CDD" id="cd03257">
    <property type="entry name" value="ABC_NikE_OppD_transporters"/>
    <property type="match status" value="1"/>
</dbReference>
<dbReference type="Pfam" id="PF08352">
    <property type="entry name" value="oligo_HPY"/>
    <property type="match status" value="1"/>
</dbReference>
<dbReference type="PANTHER" id="PTHR43297:SF2">
    <property type="entry name" value="DIPEPTIDE TRANSPORT ATP-BINDING PROTEIN DPPD"/>
    <property type="match status" value="1"/>
</dbReference>